<dbReference type="SMART" id="SM00724">
    <property type="entry name" value="TLC"/>
    <property type="match status" value="1"/>
</dbReference>
<dbReference type="GO" id="GO:0016020">
    <property type="term" value="C:membrane"/>
    <property type="evidence" value="ECO:0007669"/>
    <property type="project" value="UniProtKB-SubCell"/>
</dbReference>
<sequence>MLPPSASASSPPPDLYIPLPVPGPIHALSHALGLTTLPAHWHVLLGSALLCQVLMYLSSQLSPLIAPLTYPRLPKLKRLDWDVHVVSSVHAVAIVLLVWPNLSDPVLLADRVFGYTHRAGTAYAVSCGYFLWDSIFSLVHVREFGVGFLVHGVACLSVYLFSFRPFLLYFGSIFLLYELSTPFLNAHWFMDKTGWAGTKLQLANGLVFLATFFTARIALGFYSSYHFFVAMVHVFDRIPLGLFLLYSVANVILNSLNVYWFMAMIRGLQRRFKSPKPIRASPMASPRKGEFKDKQPTDMMREGSLVVEVTEE</sequence>
<dbReference type="Proteomes" id="UP000193411">
    <property type="component" value="Unassembled WGS sequence"/>
</dbReference>
<evidence type="ECO:0000313" key="10">
    <source>
        <dbReference type="Proteomes" id="UP000193411"/>
    </source>
</evidence>
<evidence type="ECO:0000256" key="2">
    <source>
        <dbReference type="ARBA" id="ARBA00022692"/>
    </source>
</evidence>
<evidence type="ECO:0000256" key="7">
    <source>
        <dbReference type="SAM" id="Phobius"/>
    </source>
</evidence>
<name>A0A1Y2H526_9FUNG</name>
<dbReference type="InterPro" id="IPR006634">
    <property type="entry name" value="TLC-dom"/>
</dbReference>
<feature type="transmembrane region" description="Helical" evidence="7">
    <location>
        <begin position="202"/>
        <end position="223"/>
    </location>
</feature>
<evidence type="ECO:0000313" key="9">
    <source>
        <dbReference type="EMBL" id="ORZ29668.1"/>
    </source>
</evidence>
<dbReference type="InterPro" id="IPR050846">
    <property type="entry name" value="TLCD"/>
</dbReference>
<organism evidence="9 10">
    <name type="scientific">Catenaria anguillulae PL171</name>
    <dbReference type="NCBI Taxonomy" id="765915"/>
    <lineage>
        <taxon>Eukaryota</taxon>
        <taxon>Fungi</taxon>
        <taxon>Fungi incertae sedis</taxon>
        <taxon>Blastocladiomycota</taxon>
        <taxon>Blastocladiomycetes</taxon>
        <taxon>Blastocladiales</taxon>
        <taxon>Catenariaceae</taxon>
        <taxon>Catenaria</taxon>
    </lineage>
</organism>
<evidence type="ECO:0000256" key="4">
    <source>
        <dbReference type="ARBA" id="ARBA00023136"/>
    </source>
</evidence>
<dbReference type="GO" id="GO:0055088">
    <property type="term" value="P:lipid homeostasis"/>
    <property type="evidence" value="ECO:0007669"/>
    <property type="project" value="TreeGrafter"/>
</dbReference>
<dbReference type="GO" id="GO:0005783">
    <property type="term" value="C:endoplasmic reticulum"/>
    <property type="evidence" value="ECO:0007669"/>
    <property type="project" value="TreeGrafter"/>
</dbReference>
<comment type="caution">
    <text evidence="9">The sequence shown here is derived from an EMBL/GenBank/DDBJ whole genome shotgun (WGS) entry which is preliminary data.</text>
</comment>
<feature type="transmembrane region" description="Helical" evidence="7">
    <location>
        <begin position="112"/>
        <end position="132"/>
    </location>
</feature>
<dbReference type="Pfam" id="PF03798">
    <property type="entry name" value="TRAM_LAG1_CLN8"/>
    <property type="match status" value="1"/>
</dbReference>
<keyword evidence="4 5" id="KW-0472">Membrane</keyword>
<feature type="transmembrane region" description="Helical" evidence="7">
    <location>
        <begin position="167"/>
        <end position="190"/>
    </location>
</feature>
<dbReference type="AlphaFoldDB" id="A0A1Y2H526"/>
<dbReference type="PANTHER" id="PTHR13439">
    <property type="entry name" value="CT120 PROTEIN"/>
    <property type="match status" value="1"/>
</dbReference>
<feature type="compositionally biased region" description="Basic and acidic residues" evidence="6">
    <location>
        <begin position="287"/>
        <end position="301"/>
    </location>
</feature>
<reference evidence="9 10" key="1">
    <citation type="submission" date="2016-07" db="EMBL/GenBank/DDBJ databases">
        <title>Pervasive Adenine N6-methylation of Active Genes in Fungi.</title>
        <authorList>
            <consortium name="DOE Joint Genome Institute"/>
            <person name="Mondo S.J."/>
            <person name="Dannebaum R.O."/>
            <person name="Kuo R.C."/>
            <person name="Labutti K."/>
            <person name="Haridas S."/>
            <person name="Kuo A."/>
            <person name="Salamov A."/>
            <person name="Ahrendt S.R."/>
            <person name="Lipzen A."/>
            <person name="Sullivan W."/>
            <person name="Andreopoulos W.B."/>
            <person name="Clum A."/>
            <person name="Lindquist E."/>
            <person name="Daum C."/>
            <person name="Ramamoorthy G.K."/>
            <person name="Gryganskyi A."/>
            <person name="Culley D."/>
            <person name="Magnuson J.K."/>
            <person name="James T.Y."/>
            <person name="O'Malley M.A."/>
            <person name="Stajich J.E."/>
            <person name="Spatafora J.W."/>
            <person name="Visel A."/>
            <person name="Grigoriev I.V."/>
        </authorList>
    </citation>
    <scope>NUCLEOTIDE SEQUENCE [LARGE SCALE GENOMIC DNA]</scope>
    <source>
        <strain evidence="9 10">PL171</strain>
    </source>
</reference>
<dbReference type="OrthoDB" id="10266980at2759"/>
<proteinExistence type="predicted"/>
<feature type="region of interest" description="Disordered" evidence="6">
    <location>
        <begin position="276"/>
        <end position="312"/>
    </location>
</feature>
<evidence type="ECO:0000256" key="1">
    <source>
        <dbReference type="ARBA" id="ARBA00004141"/>
    </source>
</evidence>
<feature type="transmembrane region" description="Helical" evidence="7">
    <location>
        <begin position="144"/>
        <end position="161"/>
    </location>
</feature>
<feature type="domain" description="TLC" evidence="8">
    <location>
        <begin position="76"/>
        <end position="273"/>
    </location>
</feature>
<feature type="transmembrane region" description="Helical" evidence="7">
    <location>
        <begin position="243"/>
        <end position="263"/>
    </location>
</feature>
<dbReference type="PANTHER" id="PTHR13439:SF0">
    <property type="entry name" value="TOPOISOMERASE I DAMAGE AFFECTED PROTEIN 4"/>
    <property type="match status" value="1"/>
</dbReference>
<feature type="transmembrane region" description="Helical" evidence="7">
    <location>
        <begin position="79"/>
        <end position="100"/>
    </location>
</feature>
<keyword evidence="2 5" id="KW-0812">Transmembrane</keyword>
<dbReference type="PROSITE" id="PS50922">
    <property type="entry name" value="TLC"/>
    <property type="match status" value="1"/>
</dbReference>
<protein>
    <submittedName>
        <fullName evidence="9">TLC domain-domain-containing protein</fullName>
    </submittedName>
</protein>
<keyword evidence="3 7" id="KW-1133">Transmembrane helix</keyword>
<gene>
    <name evidence="9" type="ORF">BCR44DRAFT_1448328</name>
</gene>
<keyword evidence="10" id="KW-1185">Reference proteome</keyword>
<evidence type="ECO:0000256" key="3">
    <source>
        <dbReference type="ARBA" id="ARBA00022989"/>
    </source>
</evidence>
<evidence type="ECO:0000256" key="6">
    <source>
        <dbReference type="SAM" id="MobiDB-lite"/>
    </source>
</evidence>
<comment type="subcellular location">
    <subcellularLocation>
        <location evidence="1">Membrane</location>
        <topology evidence="1">Multi-pass membrane protein</topology>
    </subcellularLocation>
</comment>
<dbReference type="STRING" id="765915.A0A1Y2H526"/>
<accession>A0A1Y2H526</accession>
<dbReference type="EMBL" id="MCFL01000137">
    <property type="protein sequence ID" value="ORZ29668.1"/>
    <property type="molecule type" value="Genomic_DNA"/>
</dbReference>
<evidence type="ECO:0000259" key="8">
    <source>
        <dbReference type="PROSITE" id="PS50922"/>
    </source>
</evidence>
<evidence type="ECO:0000256" key="5">
    <source>
        <dbReference type="PROSITE-ProRule" id="PRU00205"/>
    </source>
</evidence>